<dbReference type="PANTHER" id="PTHR32309:SF31">
    <property type="entry name" value="CAPSULAR EXOPOLYSACCHARIDE FAMILY"/>
    <property type="match status" value="1"/>
</dbReference>
<evidence type="ECO:0000256" key="4">
    <source>
        <dbReference type="ARBA" id="ARBA00022989"/>
    </source>
</evidence>
<keyword evidence="5 6" id="KW-0472">Membrane</keyword>
<evidence type="ECO:0000259" key="7">
    <source>
        <dbReference type="Pfam" id="PF02706"/>
    </source>
</evidence>
<dbReference type="EMBL" id="CABM01000024">
    <property type="protein sequence ID" value="CBH96331.1"/>
    <property type="molecule type" value="Genomic_DNA"/>
</dbReference>
<dbReference type="AlphaFoldDB" id="E6PN29"/>
<dbReference type="GO" id="GO:0005886">
    <property type="term" value="C:plasma membrane"/>
    <property type="evidence" value="ECO:0007669"/>
    <property type="project" value="UniProtKB-SubCell"/>
</dbReference>
<feature type="transmembrane region" description="Helical" evidence="6">
    <location>
        <begin position="362"/>
        <end position="387"/>
    </location>
</feature>
<reference evidence="8" key="1">
    <citation type="submission" date="2009-10" db="EMBL/GenBank/DDBJ databases">
        <title>Diversity of trophic interactions inside an arsenic-rich microbial ecosystem.</title>
        <authorList>
            <person name="Bertin P.N."/>
            <person name="Heinrich-Salmeron A."/>
            <person name="Pelletier E."/>
            <person name="Goulhen-Chollet F."/>
            <person name="Arsene-Ploetze F."/>
            <person name="Gallien S."/>
            <person name="Calteau A."/>
            <person name="Vallenet D."/>
            <person name="Casiot C."/>
            <person name="Chane-Woon-Ming B."/>
            <person name="Giloteaux L."/>
            <person name="Barakat M."/>
            <person name="Bonnefoy V."/>
            <person name="Bruneel O."/>
            <person name="Chandler M."/>
            <person name="Cleiss J."/>
            <person name="Duran R."/>
            <person name="Elbaz-Poulichet F."/>
            <person name="Fonknechten N."/>
            <person name="Lauga B."/>
            <person name="Mornico D."/>
            <person name="Ortet P."/>
            <person name="Schaeffer C."/>
            <person name="Siguier P."/>
            <person name="Alexander Thil Smith A."/>
            <person name="Van Dorsselaer A."/>
            <person name="Weissenbach J."/>
            <person name="Medigue C."/>
            <person name="Le Paslier D."/>
        </authorList>
    </citation>
    <scope>NUCLEOTIDE SEQUENCE</scope>
</reference>
<evidence type="ECO:0000256" key="2">
    <source>
        <dbReference type="ARBA" id="ARBA00022475"/>
    </source>
</evidence>
<evidence type="ECO:0000256" key="5">
    <source>
        <dbReference type="ARBA" id="ARBA00023136"/>
    </source>
</evidence>
<dbReference type="InterPro" id="IPR003856">
    <property type="entry name" value="LPS_length_determ_N"/>
</dbReference>
<organism evidence="8">
    <name type="scientific">mine drainage metagenome</name>
    <dbReference type="NCBI Taxonomy" id="410659"/>
    <lineage>
        <taxon>unclassified sequences</taxon>
        <taxon>metagenomes</taxon>
        <taxon>ecological metagenomes</taxon>
    </lineage>
</organism>
<dbReference type="InterPro" id="IPR050445">
    <property type="entry name" value="Bact_polysacc_biosynth/exp"/>
</dbReference>
<evidence type="ECO:0000256" key="6">
    <source>
        <dbReference type="SAM" id="Phobius"/>
    </source>
</evidence>
<accession>E6PN29</accession>
<evidence type="ECO:0000313" key="8">
    <source>
        <dbReference type="EMBL" id="CBH96331.1"/>
    </source>
</evidence>
<feature type="domain" description="Polysaccharide chain length determinant N-terminal" evidence="7">
    <location>
        <begin position="10"/>
        <end position="64"/>
    </location>
</feature>
<comment type="subcellular location">
    <subcellularLocation>
        <location evidence="1">Cell membrane</location>
        <topology evidence="1">Multi-pass membrane protein</topology>
    </subcellularLocation>
</comment>
<sequence length="409" mass="43807">MPTITTSPDDEIDLVELGVGIWRKRTLIIGIALVCVALGLAFALIKPKDYEYTAVIQLGSYPDHRGQPLQVISADAAVGTLRGAILPALISQYAQQHKLDPKTLKIDATKGVGGGDNSIVTLSGKGPQNAQDAFFAIEKMAATQLTRITAGKTDAALGNATMEYEQAKIKLQEIQDPNQIQSEKSKLKETVLAAQGKLAGLKQQTEVLKKKTGALLKTQTLYQGLAKNLEGYLAKAQEASIHATDAKDATHAMTAMLLNTQIQQDMQQLNAIQQKLTLEIPQKLADAQADLAENLKQQQVQELAISKANFDLENFDAHLANKIQNQNASIAGSQAQLQALTPTRLLADPTRSDEPIGISRTVIVMLSGVLGVFLGLFFALLSGYVAAVRQRIAATPGAATATNKQQAVL</sequence>
<dbReference type="Pfam" id="PF02706">
    <property type="entry name" value="Wzz"/>
    <property type="match status" value="1"/>
</dbReference>
<feature type="transmembrane region" description="Helical" evidence="6">
    <location>
        <begin position="27"/>
        <end position="45"/>
    </location>
</feature>
<evidence type="ECO:0000256" key="1">
    <source>
        <dbReference type="ARBA" id="ARBA00004651"/>
    </source>
</evidence>
<proteinExistence type="predicted"/>
<name>E6PN29_9ZZZZ</name>
<keyword evidence="3 6" id="KW-0812">Transmembrane</keyword>
<keyword evidence="4 6" id="KW-1133">Transmembrane helix</keyword>
<comment type="caution">
    <text evidence="8">The sequence shown here is derived from an EMBL/GenBank/DDBJ whole genome shotgun (WGS) entry which is preliminary data.</text>
</comment>
<gene>
    <name evidence="8" type="ORF">CARN2_2272</name>
</gene>
<protein>
    <recommendedName>
        <fullName evidence="7">Polysaccharide chain length determinant N-terminal domain-containing protein</fullName>
    </recommendedName>
</protein>
<dbReference type="PANTHER" id="PTHR32309">
    <property type="entry name" value="TYROSINE-PROTEIN KINASE"/>
    <property type="match status" value="1"/>
</dbReference>
<evidence type="ECO:0000256" key="3">
    <source>
        <dbReference type="ARBA" id="ARBA00022692"/>
    </source>
</evidence>
<keyword evidence="2" id="KW-1003">Cell membrane</keyword>